<dbReference type="AlphaFoldDB" id="A0A7S2WF24"/>
<organism evidence="1">
    <name type="scientific">Rhizochromulina marina</name>
    <dbReference type="NCBI Taxonomy" id="1034831"/>
    <lineage>
        <taxon>Eukaryota</taxon>
        <taxon>Sar</taxon>
        <taxon>Stramenopiles</taxon>
        <taxon>Ochrophyta</taxon>
        <taxon>Dictyochophyceae</taxon>
        <taxon>Rhizochromulinales</taxon>
        <taxon>Rhizochromulina</taxon>
    </lineage>
</organism>
<dbReference type="EMBL" id="HBHJ01014166">
    <property type="protein sequence ID" value="CAD9684320.1"/>
    <property type="molecule type" value="Transcribed_RNA"/>
</dbReference>
<gene>
    <name evidence="1" type="ORF">RMAR1173_LOCUS9279</name>
</gene>
<protein>
    <submittedName>
        <fullName evidence="1">Uncharacterized protein</fullName>
    </submittedName>
</protein>
<accession>A0A7S2WF24</accession>
<name>A0A7S2WF24_9STRA</name>
<proteinExistence type="predicted"/>
<sequence length="323" mass="35165">MVQALAYSVNRAYADHGRRWGFLRVSYGLNGIVVQARDVQSIADYLRAGQARRPPDHLLFEWSEKGPGAGRPLVAFRYNLFFHLGQQSVVGNSATRFIPACYELLFDWLQAGERFDHVKCAHDLVTPCAPRPGKPPIGHHASKPKKLPAHPCSISLLDEPLLFSSARYRACAAPTAGDGLSLDTGRDGTKGGRGSHRGLPARVRVRVGRQGQDCTSTCGLYGEICDRTGFFRLNECTVIQRFMNCSECSRSVGPDQPAFEHGVGAHLAPGSSASAARHRNVAGTRCLVTSDASKSTCEAHHPKTGRFCPCVERRGKSVQAARQ</sequence>
<reference evidence="1" key="1">
    <citation type="submission" date="2021-01" db="EMBL/GenBank/DDBJ databases">
        <authorList>
            <person name="Corre E."/>
            <person name="Pelletier E."/>
            <person name="Niang G."/>
            <person name="Scheremetjew M."/>
            <person name="Finn R."/>
            <person name="Kale V."/>
            <person name="Holt S."/>
            <person name="Cochrane G."/>
            <person name="Meng A."/>
            <person name="Brown T."/>
            <person name="Cohen L."/>
        </authorList>
    </citation>
    <scope>NUCLEOTIDE SEQUENCE</scope>
    <source>
        <strain evidence="1">CCMP1243</strain>
    </source>
</reference>
<evidence type="ECO:0000313" key="1">
    <source>
        <dbReference type="EMBL" id="CAD9684320.1"/>
    </source>
</evidence>